<dbReference type="Gene3D" id="1.20.1250.20">
    <property type="entry name" value="MFS general substrate transporter like domains"/>
    <property type="match status" value="1"/>
</dbReference>
<dbReference type="PANTHER" id="PTHR24064">
    <property type="entry name" value="SOLUTE CARRIER FAMILY 22 MEMBER"/>
    <property type="match status" value="1"/>
</dbReference>
<evidence type="ECO:0000256" key="3">
    <source>
        <dbReference type="ARBA" id="ARBA00022989"/>
    </source>
</evidence>
<evidence type="ECO:0000259" key="6">
    <source>
        <dbReference type="PROSITE" id="PS50850"/>
    </source>
</evidence>
<keyword evidence="4 5" id="KW-0472">Membrane</keyword>
<dbReference type="OrthoDB" id="5970406at2759"/>
<dbReference type="SUPFAM" id="SSF103473">
    <property type="entry name" value="MFS general substrate transporter"/>
    <property type="match status" value="1"/>
</dbReference>
<evidence type="ECO:0000256" key="4">
    <source>
        <dbReference type="ARBA" id="ARBA00023136"/>
    </source>
</evidence>
<dbReference type="KEGG" id="aten:116296893"/>
<evidence type="ECO:0000313" key="8">
    <source>
        <dbReference type="RefSeq" id="XP_031560862.1"/>
    </source>
</evidence>
<evidence type="ECO:0000256" key="5">
    <source>
        <dbReference type="SAM" id="Phobius"/>
    </source>
</evidence>
<feature type="transmembrane region" description="Helical" evidence="5">
    <location>
        <begin position="79"/>
        <end position="96"/>
    </location>
</feature>
<protein>
    <submittedName>
        <fullName evidence="8">Solute carrier family 22 member 15-like</fullName>
    </submittedName>
</protein>
<dbReference type="PROSITE" id="PS50850">
    <property type="entry name" value="MFS"/>
    <property type="match status" value="1"/>
</dbReference>
<keyword evidence="2 5" id="KW-0812">Transmembrane</keyword>
<feature type="transmembrane region" description="Helical" evidence="5">
    <location>
        <begin position="168"/>
        <end position="189"/>
    </location>
</feature>
<dbReference type="InterPro" id="IPR036259">
    <property type="entry name" value="MFS_trans_sf"/>
</dbReference>
<gene>
    <name evidence="8" type="primary">LOC116296893</name>
</gene>
<organism evidence="7 8">
    <name type="scientific">Actinia tenebrosa</name>
    <name type="common">Australian red waratah sea anemone</name>
    <dbReference type="NCBI Taxonomy" id="6105"/>
    <lineage>
        <taxon>Eukaryota</taxon>
        <taxon>Metazoa</taxon>
        <taxon>Cnidaria</taxon>
        <taxon>Anthozoa</taxon>
        <taxon>Hexacorallia</taxon>
        <taxon>Actiniaria</taxon>
        <taxon>Actiniidae</taxon>
        <taxon>Actinia</taxon>
    </lineage>
</organism>
<dbReference type="AlphaFoldDB" id="A0A6P8I740"/>
<reference evidence="8" key="1">
    <citation type="submission" date="2025-08" db="UniProtKB">
        <authorList>
            <consortium name="RefSeq"/>
        </authorList>
    </citation>
    <scope>IDENTIFICATION</scope>
</reference>
<dbReference type="InParanoid" id="A0A6P8I740"/>
<dbReference type="Proteomes" id="UP000515163">
    <property type="component" value="Unplaced"/>
</dbReference>
<feature type="transmembrane region" description="Helical" evidence="5">
    <location>
        <begin position="108"/>
        <end position="130"/>
    </location>
</feature>
<dbReference type="RefSeq" id="XP_031560862.1">
    <property type="nucleotide sequence ID" value="XM_031705002.1"/>
</dbReference>
<dbReference type="InterPro" id="IPR005828">
    <property type="entry name" value="MFS_sugar_transport-like"/>
</dbReference>
<feature type="transmembrane region" description="Helical" evidence="5">
    <location>
        <begin position="45"/>
        <end position="67"/>
    </location>
</feature>
<dbReference type="GO" id="GO:0022857">
    <property type="term" value="F:transmembrane transporter activity"/>
    <property type="evidence" value="ECO:0007669"/>
    <property type="project" value="InterPro"/>
</dbReference>
<dbReference type="InterPro" id="IPR020846">
    <property type="entry name" value="MFS_dom"/>
</dbReference>
<feature type="transmembrane region" description="Helical" evidence="5">
    <location>
        <begin position="21"/>
        <end position="39"/>
    </location>
</feature>
<proteinExistence type="predicted"/>
<name>A0A6P8I740_ACTTE</name>
<dbReference type="GeneID" id="116296893"/>
<evidence type="ECO:0000256" key="1">
    <source>
        <dbReference type="ARBA" id="ARBA00004141"/>
    </source>
</evidence>
<sequence length="236" mass="25792">MGDVRDLFISRTMIHRTLLSWYIWFVCGLVYYGIMFSSPSIGGNMYLNFFIAALFEAVGMLIGIYLFNWFGRKKSIVGSLWVAGVAAIIAAVLSQYDDESDGYLAGKILTSMVVGKLFITIAFDGVFIYASELFPTVIRNTAMGSSSAAARVGSACAPYIVYSQRVHPLMPFGIMAINALISGILCMTLPETKDKAMPDTIKQVYMNSQHSGIDAGNTDDETTKLAPSYIMLESTA</sequence>
<dbReference type="Pfam" id="PF00083">
    <property type="entry name" value="Sugar_tr"/>
    <property type="match status" value="1"/>
</dbReference>
<evidence type="ECO:0000313" key="7">
    <source>
        <dbReference type="Proteomes" id="UP000515163"/>
    </source>
</evidence>
<dbReference type="GO" id="GO:0016020">
    <property type="term" value="C:membrane"/>
    <property type="evidence" value="ECO:0007669"/>
    <property type="project" value="UniProtKB-SubCell"/>
</dbReference>
<keyword evidence="7" id="KW-1185">Reference proteome</keyword>
<feature type="domain" description="Major facilitator superfamily (MFS) profile" evidence="6">
    <location>
        <begin position="1"/>
        <end position="194"/>
    </location>
</feature>
<comment type="subcellular location">
    <subcellularLocation>
        <location evidence="1">Membrane</location>
        <topology evidence="1">Multi-pass membrane protein</topology>
    </subcellularLocation>
</comment>
<accession>A0A6P8I740</accession>
<evidence type="ECO:0000256" key="2">
    <source>
        <dbReference type="ARBA" id="ARBA00022692"/>
    </source>
</evidence>
<keyword evidence="3 5" id="KW-1133">Transmembrane helix</keyword>